<dbReference type="EMBL" id="JBHXOF010000018">
    <property type="protein sequence ID" value="MFD4216049.1"/>
    <property type="molecule type" value="Genomic_DNA"/>
</dbReference>
<dbReference type="Proteomes" id="UP001598251">
    <property type="component" value="Unassembled WGS sequence"/>
</dbReference>
<reference evidence="1 2" key="1">
    <citation type="submission" date="2024-09" db="EMBL/GenBank/DDBJ databases">
        <title>The Natural Products Discovery Center: Release of the First 8490 Sequenced Strains for Exploring Actinobacteria Biosynthetic Diversity.</title>
        <authorList>
            <person name="Kalkreuter E."/>
            <person name="Kautsar S.A."/>
            <person name="Yang D."/>
            <person name="Bader C.D."/>
            <person name="Teijaro C.N."/>
            <person name="Fluegel L."/>
            <person name="Davis C.M."/>
            <person name="Simpson J.R."/>
            <person name="Lauterbach L."/>
            <person name="Steele A.D."/>
            <person name="Gui C."/>
            <person name="Meng S."/>
            <person name="Li G."/>
            <person name="Viehrig K."/>
            <person name="Ye F."/>
            <person name="Su P."/>
            <person name="Kiefer A.F."/>
            <person name="Nichols A."/>
            <person name="Cepeda A.J."/>
            <person name="Yan W."/>
            <person name="Fan B."/>
            <person name="Jiang Y."/>
            <person name="Adhikari A."/>
            <person name="Zheng C.-J."/>
            <person name="Schuster L."/>
            <person name="Cowan T.M."/>
            <person name="Smanski M.J."/>
            <person name="Chevrette M.G."/>
            <person name="De Carvalho L.P.S."/>
            <person name="Shen B."/>
        </authorList>
    </citation>
    <scope>NUCLEOTIDE SEQUENCE [LARGE SCALE GENOMIC DNA]</scope>
    <source>
        <strain evidence="1 2">NPDC058546</strain>
    </source>
</reference>
<keyword evidence="2" id="KW-1185">Reference proteome</keyword>
<comment type="caution">
    <text evidence="1">The sequence shown here is derived from an EMBL/GenBank/DDBJ whole genome shotgun (WGS) entry which is preliminary data.</text>
</comment>
<proteinExistence type="predicted"/>
<protein>
    <submittedName>
        <fullName evidence="1">Uncharacterized protein</fullName>
    </submittedName>
</protein>
<evidence type="ECO:0000313" key="1">
    <source>
        <dbReference type="EMBL" id="MFD4216049.1"/>
    </source>
</evidence>
<gene>
    <name evidence="1" type="ORF">ACFWSS_24575</name>
</gene>
<dbReference type="RefSeq" id="WP_382827299.1">
    <property type="nucleotide sequence ID" value="NZ_JBHXLY010000017.1"/>
</dbReference>
<organism evidence="1 2">
    <name type="scientific">Streptomyces sindenensis</name>
    <dbReference type="NCBI Taxonomy" id="67363"/>
    <lineage>
        <taxon>Bacteria</taxon>
        <taxon>Bacillati</taxon>
        <taxon>Actinomycetota</taxon>
        <taxon>Actinomycetes</taxon>
        <taxon>Kitasatosporales</taxon>
        <taxon>Streptomycetaceae</taxon>
        <taxon>Streptomyces</taxon>
    </lineage>
</organism>
<sequence length="128" mass="14159">MGLMLFPGDDDVTSPDVSWSYTGFGMFREWLAQTEGFALAEMDGFGGDRDWSSVSTTLEPLLNHPDDDGPDLTPAQCAAMLPRLEATMLDHRLPDPSDPVLRRRIEDVSQLVTVLRSCVDKNVDLVFG</sequence>
<accession>A0ABW6ENU5</accession>
<evidence type="ECO:0000313" key="2">
    <source>
        <dbReference type="Proteomes" id="UP001598251"/>
    </source>
</evidence>
<name>A0ABW6ENU5_9ACTN</name>